<proteinExistence type="predicted"/>
<dbReference type="KEGG" id="eus:EUTSA_v10003063mg"/>
<evidence type="ECO:0000259" key="2">
    <source>
        <dbReference type="Pfam" id="PF14244"/>
    </source>
</evidence>
<keyword evidence="4" id="KW-1185">Reference proteome</keyword>
<dbReference type="eggNOG" id="KOG0017">
    <property type="taxonomic scope" value="Eukaryota"/>
</dbReference>
<sequence length="197" mass="22963">MLTENNYERWSKLMRNSLKAKNKLGFIDGVITEPEGVKELKKWGIVNSMLVAWILNTIEPELRGSVSCAETAHQLWTDIRERFSVDNEPRIYELQAAFNSYKQEKQTVQDYYAKMKLMWDAIDEFEPLMECCCGGKSCKVIKALIEQRDKQRRRQFLMGLDAGRFGNVRSNILCMSPPPNLNAVFSMIIRCLNWFSY</sequence>
<feature type="domain" description="Retrotransposon Copia-like N-terminal" evidence="2">
    <location>
        <begin position="2"/>
        <end position="35"/>
    </location>
</feature>
<dbReference type="Pfam" id="PF14244">
    <property type="entry name" value="Retrotran_gag_3"/>
    <property type="match status" value="1"/>
</dbReference>
<evidence type="ECO:0000313" key="3">
    <source>
        <dbReference type="EMBL" id="ESQ37319.1"/>
    </source>
</evidence>
<dbReference type="PANTHER" id="PTHR37610:SF101">
    <property type="entry name" value="(RAPE) HYPOTHETICAL PROTEIN"/>
    <property type="match status" value="1"/>
</dbReference>
<dbReference type="PANTHER" id="PTHR37610">
    <property type="entry name" value="CCHC-TYPE DOMAIN-CONTAINING PROTEIN"/>
    <property type="match status" value="1"/>
</dbReference>
<dbReference type="InterPro" id="IPR029472">
    <property type="entry name" value="Copia-like_N"/>
</dbReference>
<name>V4L106_EUTSA</name>
<gene>
    <name evidence="3" type="ORF">EUTSA_v10003063mg</name>
</gene>
<dbReference type="Pfam" id="PF03732">
    <property type="entry name" value="Retrotrans_gag"/>
    <property type="match status" value="1"/>
</dbReference>
<evidence type="ECO:0000259" key="1">
    <source>
        <dbReference type="Pfam" id="PF03732"/>
    </source>
</evidence>
<evidence type="ECO:0008006" key="5">
    <source>
        <dbReference type="Google" id="ProtNLM"/>
    </source>
</evidence>
<dbReference type="Proteomes" id="UP000030689">
    <property type="component" value="Unassembled WGS sequence"/>
</dbReference>
<organism evidence="3 4">
    <name type="scientific">Eutrema salsugineum</name>
    <name type="common">Saltwater cress</name>
    <name type="synonym">Sisymbrium salsugineum</name>
    <dbReference type="NCBI Taxonomy" id="72664"/>
    <lineage>
        <taxon>Eukaryota</taxon>
        <taxon>Viridiplantae</taxon>
        <taxon>Streptophyta</taxon>
        <taxon>Embryophyta</taxon>
        <taxon>Tracheophyta</taxon>
        <taxon>Spermatophyta</taxon>
        <taxon>Magnoliopsida</taxon>
        <taxon>eudicotyledons</taxon>
        <taxon>Gunneridae</taxon>
        <taxon>Pentapetalae</taxon>
        <taxon>rosids</taxon>
        <taxon>malvids</taxon>
        <taxon>Brassicales</taxon>
        <taxon>Brassicaceae</taxon>
        <taxon>Eutremeae</taxon>
        <taxon>Eutrema</taxon>
    </lineage>
</organism>
<dbReference type="OMA" id="KERAWIW"/>
<accession>V4L106</accession>
<reference evidence="3 4" key="1">
    <citation type="journal article" date="2013" name="Front. Plant Sci.">
        <title>The Reference Genome of the Halophytic Plant Eutrema salsugineum.</title>
        <authorList>
            <person name="Yang R."/>
            <person name="Jarvis D.E."/>
            <person name="Chen H."/>
            <person name="Beilstein M.A."/>
            <person name="Grimwood J."/>
            <person name="Jenkins J."/>
            <person name="Shu S."/>
            <person name="Prochnik S."/>
            <person name="Xin M."/>
            <person name="Ma C."/>
            <person name="Schmutz J."/>
            <person name="Wing R.A."/>
            <person name="Mitchell-Olds T."/>
            <person name="Schumaker K.S."/>
            <person name="Wang X."/>
        </authorList>
    </citation>
    <scope>NUCLEOTIDE SEQUENCE [LARGE SCALE GENOMIC DNA]</scope>
</reference>
<dbReference type="Gramene" id="ESQ37319">
    <property type="protein sequence ID" value="ESQ37319"/>
    <property type="gene ID" value="EUTSA_v10003063mg"/>
</dbReference>
<protein>
    <recommendedName>
        <fullName evidence="5">Retrotransposon Copia-like N-terminal domain-containing protein</fullName>
    </recommendedName>
</protein>
<dbReference type="InterPro" id="IPR005162">
    <property type="entry name" value="Retrotrans_gag_dom"/>
</dbReference>
<dbReference type="EMBL" id="KI517609">
    <property type="protein sequence ID" value="ESQ37319.1"/>
    <property type="molecule type" value="Genomic_DNA"/>
</dbReference>
<dbReference type="AlphaFoldDB" id="V4L106"/>
<feature type="domain" description="Retrotransposon gag" evidence="1">
    <location>
        <begin position="73"/>
        <end position="160"/>
    </location>
</feature>
<evidence type="ECO:0000313" key="4">
    <source>
        <dbReference type="Proteomes" id="UP000030689"/>
    </source>
</evidence>